<dbReference type="GO" id="GO:1990918">
    <property type="term" value="P:double-strand break repair involved in meiotic recombination"/>
    <property type="evidence" value="ECO:0007669"/>
    <property type="project" value="TreeGrafter"/>
</dbReference>
<dbReference type="Proteomes" id="UP000274131">
    <property type="component" value="Unassembled WGS sequence"/>
</dbReference>
<evidence type="ECO:0000256" key="4">
    <source>
        <dbReference type="ARBA" id="ARBA00023242"/>
    </source>
</evidence>
<feature type="compositionally biased region" description="Acidic residues" evidence="6">
    <location>
        <begin position="1698"/>
        <end position="1713"/>
    </location>
</feature>
<gene>
    <name evidence="8" type="ORF">EVEC_LOCUS2977</name>
</gene>
<dbReference type="GO" id="GO:0031573">
    <property type="term" value="P:mitotic intra-S DNA damage checkpoint signaling"/>
    <property type="evidence" value="ECO:0007669"/>
    <property type="project" value="TreeGrafter"/>
</dbReference>
<evidence type="ECO:0000313" key="8">
    <source>
        <dbReference type="EMBL" id="VDD87834.1"/>
    </source>
</evidence>
<accession>A0A158Q9V7</accession>
<keyword evidence="9" id="KW-1185">Reference proteome</keyword>
<dbReference type="WBParaSite" id="EVEC_0000326901-mRNA-1">
    <property type="protein sequence ID" value="EVEC_0000326901-mRNA-1"/>
    <property type="gene ID" value="EVEC_0000326901"/>
</dbReference>
<dbReference type="GO" id="GO:0036297">
    <property type="term" value="P:interstrand cross-link repair"/>
    <property type="evidence" value="ECO:0007669"/>
    <property type="project" value="TreeGrafter"/>
</dbReference>
<dbReference type="EMBL" id="UXUI01007483">
    <property type="protein sequence ID" value="VDD87834.1"/>
    <property type="molecule type" value="Genomic_DNA"/>
</dbReference>
<comment type="similarity">
    <text evidence="5">Belongs to the Fanconi anemia protein FANCD2 family.</text>
</comment>
<keyword evidence="3" id="KW-0832">Ubl conjugation</keyword>
<feature type="region of interest" description="Disordered" evidence="6">
    <location>
        <begin position="1680"/>
        <end position="1730"/>
    </location>
</feature>
<feature type="transmembrane region" description="Helical" evidence="7">
    <location>
        <begin position="1306"/>
        <end position="1330"/>
    </location>
</feature>
<evidence type="ECO:0000313" key="9">
    <source>
        <dbReference type="Proteomes" id="UP000274131"/>
    </source>
</evidence>
<dbReference type="Pfam" id="PF14631">
    <property type="entry name" value="FancD2"/>
    <property type="match status" value="2"/>
</dbReference>
<proteinExistence type="inferred from homology"/>
<evidence type="ECO:0000256" key="3">
    <source>
        <dbReference type="ARBA" id="ARBA00022843"/>
    </source>
</evidence>
<dbReference type="InterPro" id="IPR029448">
    <property type="entry name" value="FANCD2"/>
</dbReference>
<name>A0A158Q9V7_ENTVE</name>
<keyword evidence="7" id="KW-0812">Transmembrane</keyword>
<reference evidence="10" key="1">
    <citation type="submission" date="2016-04" db="UniProtKB">
        <authorList>
            <consortium name="WormBaseParasite"/>
        </authorList>
    </citation>
    <scope>IDENTIFICATION</scope>
</reference>
<reference evidence="8 9" key="2">
    <citation type="submission" date="2018-10" db="EMBL/GenBank/DDBJ databases">
        <authorList>
            <consortium name="Pathogen Informatics"/>
        </authorList>
    </citation>
    <scope>NUCLEOTIDE SEQUENCE [LARGE SCALE GENOMIC DNA]</scope>
</reference>
<organism evidence="10">
    <name type="scientific">Enterobius vermicularis</name>
    <name type="common">Human pinworm</name>
    <dbReference type="NCBI Taxonomy" id="51028"/>
    <lineage>
        <taxon>Eukaryota</taxon>
        <taxon>Metazoa</taxon>
        <taxon>Ecdysozoa</taxon>
        <taxon>Nematoda</taxon>
        <taxon>Chromadorea</taxon>
        <taxon>Rhabditida</taxon>
        <taxon>Spirurina</taxon>
        <taxon>Oxyuridomorpha</taxon>
        <taxon>Oxyuroidea</taxon>
        <taxon>Oxyuridae</taxon>
        <taxon>Enterobius</taxon>
    </lineage>
</organism>
<dbReference type="OrthoDB" id="27031at2759"/>
<evidence type="ECO:0000256" key="5">
    <source>
        <dbReference type="ARBA" id="ARBA00093456"/>
    </source>
</evidence>
<keyword evidence="7" id="KW-1133">Transmembrane helix</keyword>
<comment type="subcellular location">
    <subcellularLocation>
        <location evidence="1">Nucleus</location>
    </subcellularLocation>
</comment>
<keyword evidence="4" id="KW-0539">Nucleus</keyword>
<feature type="compositionally biased region" description="Polar residues" evidence="6">
    <location>
        <begin position="1717"/>
        <end position="1730"/>
    </location>
</feature>
<dbReference type="GO" id="GO:0000793">
    <property type="term" value="C:condensed chromosome"/>
    <property type="evidence" value="ECO:0007669"/>
    <property type="project" value="TreeGrafter"/>
</dbReference>
<evidence type="ECO:0000256" key="7">
    <source>
        <dbReference type="SAM" id="Phobius"/>
    </source>
</evidence>
<dbReference type="GO" id="GO:0070182">
    <property type="term" value="F:DNA polymerase binding"/>
    <property type="evidence" value="ECO:0007669"/>
    <property type="project" value="TreeGrafter"/>
</dbReference>
<sequence length="1730" mass="197132">MASSSGNRENDFDDIFGVAELLDEEPPAAQRAVFVQDAYELAESYNTEEFLIYDKQFRKALDRFFTQSQNVSTVEIDIGSRVKPRNVFEKVLESAGLELRIDNDSKIFAFLVNQSSHSNFVKVLNGTFQSAGRRKDEVLRVFEEEIGDADKLELYLSPCKSERGLTGTVLRALLLTNALQSQIFGILMKKVEYYAKSLDGEKVKNEQLALACIAQIRYLDVVYDPKQLFAAVFEQDIEHWSPKVRDTLIQALPEILLNAGVQQGNAAENLSEMFLKEVPDKGLTFRISILRTLMILRCEAGISRKIRRTFIRNIMKTEAAVVPEVINYCLNAVQKDEKCGYSDVFFGLREHLKLEKLRVSRSDTGFKKSADKVVSELFGNIARKARFGSTRFWKEVVYVLQHDGEMGDDEKMIVKEVFCVFDVMLCFALMSVESCDRGVFSSFKCQITHRRSRIEEFKDVVQSALDFYQFSFDFLQSILPFCECLLWSLLPNLVYFGSFILGKLFIVVPERREEVLSLMILHLTDVECEASAILTTLEVLTDRHLAALIPYTAVIHVRFCSFFACASTPFYFQTALRSLPYLSVENVRRLFYVLIAAYMNCSDQVGAKEEFKLNIDRLLSSSNRRERTWGVLGMLMQLQGHLRLNENSSSDLRECMVEKTLDILETRTKGDSRVRALFYVHLKQVIVENPRIPVSSAVMAGIKVLHLSDGIQRDSFRSLYNYYFITFLVLQLTWSEKLQAEFHDLFFEKRNSLCDENHYEGTRYIRPECKEWLRLSELVRDLYETNGDVRREKVFELLPLFELLRAFARQKQRWEGDDTQAAHEHHWKQFLFAFVLALIGVGILAEANISMKGVDAEESASERRRFNNDVFCFAIQWIRLVGRGESWGSSRCLLPIIKPQLLNTFAECEMTEPSQNEMVKEVMKKKFALMIECQKSLLFTAKRLGEYTLPHLHSYQKEIVVRTQGTVSNKKCLKASSAKKKKKINTEANIDENGCVPETSGVRSDDRDVSGNPVVIDTEVVIYCFTAASVIFGTKHKVFANIEMEIEETNTGRDNSEDKASYSRKRNVNHFRKFIDADQLVSYFSPFKLLTVTKLVQLLPDKRKQTKFLLETLQKILKTVLSKKEMKPASWIIASDVPVGELPVVHGDQKTIWKMVHLLLPLIFAILDGAVNYFKSLQNTSALEPQTGRDCYNDMAQVMTASCSVLKEIFSWLVVFRHAVRAFYFVPTIVLLLAKTNLLFYSKDLAKPDTAREEATEGERDRRARFEKRKSVMEKLEHSMINAAAIDDAGGENDAENGVTRVIEDFCIFFSFYIVYAAQTLVVSVLRYFISIAETAPALDSAVEILGVLASIEVLPEREATLTASIALSYLRKEWVDEEGSPLKGSVLNRAVGEMLHRSSLSPLSIMIALLNCGLLSRLYIGLRRSSKRFIAIQWLLAAEVSLLVPEEERRRSKISSMEECTDEELTEEDKRGHFCCFVKSTFPTVYRTLFRSLNDNVKTHLTLQTVLSSGMSLDECFLQWKRAASCFCLLALMIRVKNLRNNAVLISAAREGRLFLYNFVTKSSFMYLLKEEKRFARYAGSANVVFKTVQIGNRSLQNMSVYAKTNKCAALLKMLPELRAVSELFIRTVHSIMVGVQCDEAFQIGLLKSRNLDLLCQRVIFVGILLAFGLLFKGEEVTCPDESTDEEESTEAVAAEAADEASNEDQENEDEENGHTRSSMSPSTASEVY</sequence>
<evidence type="ECO:0000256" key="1">
    <source>
        <dbReference type="ARBA" id="ARBA00004123"/>
    </source>
</evidence>
<evidence type="ECO:0000256" key="6">
    <source>
        <dbReference type="SAM" id="MobiDB-lite"/>
    </source>
</evidence>
<dbReference type="STRING" id="51028.A0A158Q9V7"/>
<keyword evidence="2" id="KW-1017">Isopeptide bond</keyword>
<dbReference type="PANTHER" id="PTHR32086:SF0">
    <property type="entry name" value="FANCONI ANEMIA GROUP D2 PROTEIN"/>
    <property type="match status" value="1"/>
</dbReference>
<evidence type="ECO:0000313" key="10">
    <source>
        <dbReference type="WBParaSite" id="EVEC_0000326901-mRNA-1"/>
    </source>
</evidence>
<keyword evidence="7" id="KW-0472">Membrane</keyword>
<protein>
    <submittedName>
        <fullName evidence="10">Condensin complex subunit 1</fullName>
    </submittedName>
</protein>
<evidence type="ECO:0000256" key="2">
    <source>
        <dbReference type="ARBA" id="ARBA00022499"/>
    </source>
</evidence>
<dbReference type="PANTHER" id="PTHR32086">
    <property type="entry name" value="FANCONI ANEMIA GROUP D2 PROTEIN"/>
    <property type="match status" value="1"/>
</dbReference>
<dbReference type="GO" id="GO:0007129">
    <property type="term" value="P:homologous chromosome pairing at meiosis"/>
    <property type="evidence" value="ECO:0007669"/>
    <property type="project" value="TreeGrafter"/>
</dbReference>
<feature type="compositionally biased region" description="Acidic residues" evidence="6">
    <location>
        <begin position="1680"/>
        <end position="1691"/>
    </location>
</feature>
<dbReference type="GO" id="GO:0005634">
    <property type="term" value="C:nucleus"/>
    <property type="evidence" value="ECO:0007669"/>
    <property type="project" value="UniProtKB-SubCell"/>
</dbReference>
<feature type="transmembrane region" description="Helical" evidence="7">
    <location>
        <begin position="1209"/>
        <end position="1234"/>
    </location>
</feature>